<dbReference type="Pfam" id="PF00431">
    <property type="entry name" value="CUB"/>
    <property type="match status" value="1"/>
</dbReference>
<name>A0A4E0RJL7_FASHE</name>
<dbReference type="Gene3D" id="2.60.120.290">
    <property type="entry name" value="Spermadhesin, CUB domain"/>
    <property type="match status" value="1"/>
</dbReference>
<feature type="domain" description="CUB" evidence="4">
    <location>
        <begin position="133"/>
        <end position="240"/>
    </location>
</feature>
<dbReference type="InterPro" id="IPR035914">
    <property type="entry name" value="Sperma_CUB_dom_sf"/>
</dbReference>
<keyword evidence="6" id="KW-1185">Reference proteome</keyword>
<feature type="signal peptide" evidence="3">
    <location>
        <begin position="1"/>
        <end position="17"/>
    </location>
</feature>
<dbReference type="SUPFAM" id="SSF49854">
    <property type="entry name" value="Spermadhesin, CUB domain"/>
    <property type="match status" value="1"/>
</dbReference>
<evidence type="ECO:0000256" key="2">
    <source>
        <dbReference type="PROSITE-ProRule" id="PRU00059"/>
    </source>
</evidence>
<comment type="caution">
    <text evidence="5">The sequence shown here is derived from an EMBL/GenBank/DDBJ whole genome shotgun (WGS) entry which is preliminary data.</text>
</comment>
<evidence type="ECO:0000259" key="4">
    <source>
        <dbReference type="PROSITE" id="PS01180"/>
    </source>
</evidence>
<evidence type="ECO:0000256" key="3">
    <source>
        <dbReference type="SAM" id="SignalP"/>
    </source>
</evidence>
<dbReference type="SMART" id="SM00042">
    <property type="entry name" value="CUB"/>
    <property type="match status" value="1"/>
</dbReference>
<comment type="caution">
    <text evidence="2">Lacks conserved residue(s) required for the propagation of feature annotation.</text>
</comment>
<accession>A0A4E0RJL7</accession>
<gene>
    <name evidence="5" type="ORF">D915_002803</name>
</gene>
<evidence type="ECO:0000256" key="1">
    <source>
        <dbReference type="ARBA" id="ARBA00023157"/>
    </source>
</evidence>
<keyword evidence="3" id="KW-0732">Signal</keyword>
<organism evidence="5 6">
    <name type="scientific">Fasciola hepatica</name>
    <name type="common">Liver fluke</name>
    <dbReference type="NCBI Taxonomy" id="6192"/>
    <lineage>
        <taxon>Eukaryota</taxon>
        <taxon>Metazoa</taxon>
        <taxon>Spiralia</taxon>
        <taxon>Lophotrochozoa</taxon>
        <taxon>Platyhelminthes</taxon>
        <taxon>Trematoda</taxon>
        <taxon>Digenea</taxon>
        <taxon>Plagiorchiida</taxon>
        <taxon>Echinostomata</taxon>
        <taxon>Echinostomatoidea</taxon>
        <taxon>Fasciolidae</taxon>
        <taxon>Fasciola</taxon>
    </lineage>
</organism>
<evidence type="ECO:0000313" key="6">
    <source>
        <dbReference type="Proteomes" id="UP000230066"/>
    </source>
</evidence>
<dbReference type="EMBL" id="JXXN02000840">
    <property type="protein sequence ID" value="THD26164.1"/>
    <property type="molecule type" value="Genomic_DNA"/>
</dbReference>
<keyword evidence="1" id="KW-1015">Disulfide bond</keyword>
<dbReference type="Proteomes" id="UP000230066">
    <property type="component" value="Unassembled WGS sequence"/>
</dbReference>
<feature type="chain" id="PRO_5020036509" description="CUB domain-containing protein" evidence="3">
    <location>
        <begin position="18"/>
        <end position="274"/>
    </location>
</feature>
<dbReference type="AlphaFoldDB" id="A0A4E0RJL7"/>
<dbReference type="PROSITE" id="PS01180">
    <property type="entry name" value="CUB"/>
    <property type="match status" value="1"/>
</dbReference>
<dbReference type="InterPro" id="IPR000859">
    <property type="entry name" value="CUB_dom"/>
</dbReference>
<sequence length="274" mass="28874">MQFSIILLSLISTTAYGQIYSAVCGKRFTNATGSLTTPVQSECMYFLDNDKVTLTGTALTLETGKTFTFLVPGTTGTSYASQTAAAYTDYIQPARTVVIYTDTSTTTTTYTLTYNPTVAATATATTLTSPYTCGGVITTDSGTITQPTLTAAAECIWIFTTNSSKIVTLNVTSVDTTGKCATEFLQINKFSSTGDRSMILFCTGMITPVSTVVDTAAVLRYKVGAGGSASLKFNINYALTVPTSGAWKNPGSFSLIGLVVATVGVLFVHEATRQ</sequence>
<evidence type="ECO:0000313" key="5">
    <source>
        <dbReference type="EMBL" id="THD26164.1"/>
    </source>
</evidence>
<proteinExistence type="predicted"/>
<protein>
    <recommendedName>
        <fullName evidence="4">CUB domain-containing protein</fullName>
    </recommendedName>
</protein>
<reference evidence="5" key="1">
    <citation type="submission" date="2019-03" db="EMBL/GenBank/DDBJ databases">
        <title>Improved annotation for the trematode Fasciola hepatica.</title>
        <authorList>
            <person name="Choi Y.-J."/>
            <person name="Martin J."/>
            <person name="Mitreva M."/>
        </authorList>
    </citation>
    <scope>NUCLEOTIDE SEQUENCE [LARGE SCALE GENOMIC DNA]</scope>
</reference>